<keyword evidence="5" id="KW-1185">Reference proteome</keyword>
<dbReference type="SUPFAM" id="SSF48452">
    <property type="entry name" value="TPR-like"/>
    <property type="match status" value="1"/>
</dbReference>
<dbReference type="InterPro" id="IPR019734">
    <property type="entry name" value="TPR_rpt"/>
</dbReference>
<protein>
    <submittedName>
        <fullName evidence="4">Glycosyltransferase</fullName>
    </submittedName>
</protein>
<dbReference type="Gene3D" id="1.25.40.10">
    <property type="entry name" value="Tetratricopeptide repeat domain"/>
    <property type="match status" value="1"/>
</dbReference>
<dbReference type="SUPFAM" id="SSF53448">
    <property type="entry name" value="Nucleotide-diphospho-sugar transferases"/>
    <property type="match status" value="1"/>
</dbReference>
<dbReference type="EMBL" id="MBEW02000018">
    <property type="protein sequence ID" value="RDY20890.1"/>
    <property type="molecule type" value="Genomic_DNA"/>
</dbReference>
<dbReference type="RefSeq" id="WP_068913844.1">
    <property type="nucleotide sequence ID" value="NZ_MBEW02000018.1"/>
</dbReference>
<dbReference type="Proteomes" id="UP000093352">
    <property type="component" value="Unassembled WGS sequence"/>
</dbReference>
<dbReference type="Pfam" id="PF00535">
    <property type="entry name" value="Glycos_transf_2"/>
    <property type="match status" value="1"/>
</dbReference>
<dbReference type="Gene3D" id="3.90.550.10">
    <property type="entry name" value="Spore Coat Polysaccharide Biosynthesis Protein SpsA, Chain A"/>
    <property type="match status" value="1"/>
</dbReference>
<evidence type="ECO:0000256" key="1">
    <source>
        <dbReference type="PROSITE-ProRule" id="PRU00339"/>
    </source>
</evidence>
<keyword evidence="2" id="KW-0175">Coiled coil</keyword>
<accession>A0A371IKB0</accession>
<dbReference type="PROSITE" id="PS50005">
    <property type="entry name" value="TPR"/>
    <property type="match status" value="1"/>
</dbReference>
<evidence type="ECO:0000313" key="5">
    <source>
        <dbReference type="Proteomes" id="UP000093352"/>
    </source>
</evidence>
<evidence type="ECO:0000256" key="2">
    <source>
        <dbReference type="SAM" id="Coils"/>
    </source>
</evidence>
<feature type="domain" description="Glycosyltransferase 2-like" evidence="3">
    <location>
        <begin position="3"/>
        <end position="111"/>
    </location>
</feature>
<feature type="coiled-coil region" evidence="2">
    <location>
        <begin position="173"/>
        <end position="200"/>
    </location>
</feature>
<dbReference type="PANTHER" id="PTHR43630:SF2">
    <property type="entry name" value="GLYCOSYLTRANSFERASE"/>
    <property type="match status" value="1"/>
</dbReference>
<dbReference type="PANTHER" id="PTHR43630">
    <property type="entry name" value="POLY-BETA-1,6-N-ACETYL-D-GLUCOSAMINE SYNTHASE"/>
    <property type="match status" value="1"/>
</dbReference>
<dbReference type="AlphaFoldDB" id="A0A371IKB0"/>
<evidence type="ECO:0000313" key="4">
    <source>
        <dbReference type="EMBL" id="RDY20890.1"/>
    </source>
</evidence>
<keyword evidence="1" id="KW-0802">TPR repeat</keyword>
<dbReference type="SMART" id="SM00028">
    <property type="entry name" value="TPR"/>
    <property type="match status" value="3"/>
</dbReference>
<dbReference type="InterPro" id="IPR029044">
    <property type="entry name" value="Nucleotide-diphossugar_trans"/>
</dbReference>
<organism evidence="4 5">
    <name type="scientific">Criibacterium bergeronii</name>
    <dbReference type="NCBI Taxonomy" id="1871336"/>
    <lineage>
        <taxon>Bacteria</taxon>
        <taxon>Bacillati</taxon>
        <taxon>Bacillota</taxon>
        <taxon>Clostridia</taxon>
        <taxon>Peptostreptococcales</taxon>
        <taxon>Filifactoraceae</taxon>
        <taxon>Criibacterium</taxon>
    </lineage>
</organism>
<gene>
    <name evidence="4" type="ORF">BBG48_007850</name>
</gene>
<reference evidence="4 5" key="1">
    <citation type="journal article" date="2016" name="Genome Announc.">
        <title>Draft Genome Sequence of Criibacterium bergeronii gen. nov., sp. nov., Strain CCRI-22567T, Isolated from a Vaginal Sample from a Woman with Bacterial Vaginosis.</title>
        <authorList>
            <person name="Maheux A.F."/>
            <person name="Berube E."/>
            <person name="Boudreau D.K."/>
            <person name="Raymond F."/>
            <person name="Corbeil J."/>
            <person name="Roy P.H."/>
            <person name="Boissinot M."/>
            <person name="Omar R.F."/>
        </authorList>
    </citation>
    <scope>NUCLEOTIDE SEQUENCE [LARGE SCALE GENOMIC DNA]</scope>
    <source>
        <strain evidence="4 5">CCRI-22567</strain>
    </source>
</reference>
<dbReference type="InterPro" id="IPR011990">
    <property type="entry name" value="TPR-like_helical_dom_sf"/>
</dbReference>
<sequence>MISICIITKNEEDKLQRCLECVKNLGYEIIVTDTGSTDNTVEIAKRFTKNVYYFKWIDDFSAARNFCASKASNDFVFALDADEFVLDFDKNVIETTLKKHPDYIGAIKRNEISATIGEEESSRQTAITYATRIYNKNLFHYVGFVHEQIRYISGQGNEIYVKFPVTADHVGYMQSLEQKKAKSQRELNLLQKQLQTGEDKEYTMYQIGKAYAYSGELVKAYGFLKATMDFDIDPKKEWVIDMMITYMIILIELKQYDEALQLQGVYDVFDYCADFVYYMGKIYELTGNLEPAILEYKKATTLTDFYEVGRNSFYAYDSLGDVYVKIGDVVNAKKYYKKALPYQPAREKLEKLK</sequence>
<proteinExistence type="predicted"/>
<comment type="caution">
    <text evidence="4">The sequence shown here is derived from an EMBL/GenBank/DDBJ whole genome shotgun (WGS) entry which is preliminary data.</text>
</comment>
<dbReference type="Pfam" id="PF13181">
    <property type="entry name" value="TPR_8"/>
    <property type="match status" value="2"/>
</dbReference>
<dbReference type="CDD" id="cd02511">
    <property type="entry name" value="Beta4Glucosyltransferase"/>
    <property type="match status" value="1"/>
</dbReference>
<dbReference type="GO" id="GO:0016740">
    <property type="term" value="F:transferase activity"/>
    <property type="evidence" value="ECO:0007669"/>
    <property type="project" value="UniProtKB-KW"/>
</dbReference>
<name>A0A371IKB0_9FIRM</name>
<dbReference type="InterPro" id="IPR001173">
    <property type="entry name" value="Glyco_trans_2-like"/>
</dbReference>
<feature type="repeat" description="TPR" evidence="1">
    <location>
        <begin position="313"/>
        <end position="346"/>
    </location>
</feature>
<evidence type="ECO:0000259" key="3">
    <source>
        <dbReference type="Pfam" id="PF00535"/>
    </source>
</evidence>
<dbReference type="STRING" id="1871336.BBG48_04310"/>